<dbReference type="EMBL" id="JARIHO010000021">
    <property type="protein sequence ID" value="KAJ7346200.1"/>
    <property type="molecule type" value="Genomic_DNA"/>
</dbReference>
<evidence type="ECO:0000256" key="1">
    <source>
        <dbReference type="SAM" id="MobiDB-lite"/>
    </source>
</evidence>
<evidence type="ECO:0000313" key="3">
    <source>
        <dbReference type="Proteomes" id="UP001218218"/>
    </source>
</evidence>
<reference evidence="2" key="1">
    <citation type="submission" date="2023-03" db="EMBL/GenBank/DDBJ databases">
        <title>Massive genome expansion in bonnet fungi (Mycena s.s.) driven by repeated elements and novel gene families across ecological guilds.</title>
        <authorList>
            <consortium name="Lawrence Berkeley National Laboratory"/>
            <person name="Harder C.B."/>
            <person name="Miyauchi S."/>
            <person name="Viragh M."/>
            <person name="Kuo A."/>
            <person name="Thoen E."/>
            <person name="Andreopoulos B."/>
            <person name="Lu D."/>
            <person name="Skrede I."/>
            <person name="Drula E."/>
            <person name="Henrissat B."/>
            <person name="Morin E."/>
            <person name="Kohler A."/>
            <person name="Barry K."/>
            <person name="LaButti K."/>
            <person name="Morin E."/>
            <person name="Salamov A."/>
            <person name="Lipzen A."/>
            <person name="Mereny Z."/>
            <person name="Hegedus B."/>
            <person name="Baldrian P."/>
            <person name="Stursova M."/>
            <person name="Weitz H."/>
            <person name="Taylor A."/>
            <person name="Grigoriev I.V."/>
            <person name="Nagy L.G."/>
            <person name="Martin F."/>
            <person name="Kauserud H."/>
        </authorList>
    </citation>
    <scope>NUCLEOTIDE SEQUENCE</scope>
    <source>
        <strain evidence="2">CBHHK002</strain>
    </source>
</reference>
<gene>
    <name evidence="2" type="ORF">DFH08DRAFT_937492</name>
</gene>
<feature type="region of interest" description="Disordered" evidence="1">
    <location>
        <begin position="191"/>
        <end position="343"/>
    </location>
</feature>
<feature type="region of interest" description="Disordered" evidence="1">
    <location>
        <begin position="141"/>
        <end position="163"/>
    </location>
</feature>
<organism evidence="2 3">
    <name type="scientific">Mycena albidolilacea</name>
    <dbReference type="NCBI Taxonomy" id="1033008"/>
    <lineage>
        <taxon>Eukaryota</taxon>
        <taxon>Fungi</taxon>
        <taxon>Dikarya</taxon>
        <taxon>Basidiomycota</taxon>
        <taxon>Agaricomycotina</taxon>
        <taxon>Agaricomycetes</taxon>
        <taxon>Agaricomycetidae</taxon>
        <taxon>Agaricales</taxon>
        <taxon>Marasmiineae</taxon>
        <taxon>Mycenaceae</taxon>
        <taxon>Mycena</taxon>
    </lineage>
</organism>
<comment type="caution">
    <text evidence="2">The sequence shown here is derived from an EMBL/GenBank/DDBJ whole genome shotgun (WGS) entry which is preliminary data.</text>
</comment>
<dbReference type="Proteomes" id="UP001218218">
    <property type="component" value="Unassembled WGS sequence"/>
</dbReference>
<feature type="compositionally biased region" description="Polar residues" evidence="1">
    <location>
        <begin position="240"/>
        <end position="250"/>
    </location>
</feature>
<protein>
    <submittedName>
        <fullName evidence="2">Uncharacterized protein</fullName>
    </submittedName>
</protein>
<feature type="compositionally biased region" description="Polar residues" evidence="1">
    <location>
        <begin position="149"/>
        <end position="161"/>
    </location>
</feature>
<accession>A0AAD7ERK7</accession>
<name>A0AAD7ERK7_9AGAR</name>
<evidence type="ECO:0000313" key="2">
    <source>
        <dbReference type="EMBL" id="KAJ7346200.1"/>
    </source>
</evidence>
<dbReference type="AlphaFoldDB" id="A0AAD7ERK7"/>
<sequence length="361" mass="39375">MVAAKDEIGMGKSLMRRRIGRGTQHACMSSEELRIRCIMMSKRGVERRGGEEGARAQEDKRSFSRVADRNHIRLASRWPRVVCLAFSPPPLMPGRTVQFASSSASASLWMRPSRLRFRGADTVSLARLSHYTPALLHARSLAPPHSRTKTPTPMPQRSNPRPTCDQHDIYLLELFSPTSSKFQAPILSLPLQKPATHSPKRTPPRPMSTPASTRLTIRVPAQPSTLRAVVTAYQIRPSESPRSSLTSAPSATRPPRVPGPSSQTPTPAARTFAPSPRSPATPLRASVPRHPRPAPPPPAQPDRYVAFTRREATARAAENGWRPSGVPLASSRGAPPPLAGRSRGHLWAAEALPVRTIAGSE</sequence>
<keyword evidence="3" id="KW-1185">Reference proteome</keyword>
<proteinExistence type="predicted"/>